<dbReference type="EMBL" id="CP104003">
    <property type="protein sequence ID" value="UWM55704.1"/>
    <property type="molecule type" value="Genomic_DNA"/>
</dbReference>
<reference evidence="2" key="1">
    <citation type="submission" date="2022-09" db="EMBL/GenBank/DDBJ databases">
        <title>Diverse halophilic archaea isolated from saline environments.</title>
        <authorList>
            <person name="Cui H.-L."/>
        </authorList>
    </citation>
    <scope>NUCLEOTIDE SEQUENCE</scope>
    <source>
        <strain evidence="2">ZS-35-S2</strain>
    </source>
</reference>
<proteinExistence type="predicted"/>
<gene>
    <name evidence="2" type="ORF">N0B31_05315</name>
</gene>
<evidence type="ECO:0000313" key="2">
    <source>
        <dbReference type="EMBL" id="UWM55704.1"/>
    </source>
</evidence>
<dbReference type="AlphaFoldDB" id="A0A9E7R5Q9"/>
<protein>
    <submittedName>
        <fullName evidence="2">Uncharacterized protein</fullName>
    </submittedName>
</protein>
<dbReference type="RefSeq" id="WP_260594815.1">
    <property type="nucleotide sequence ID" value="NZ_CP104003.1"/>
</dbReference>
<dbReference type="KEGG" id="ssai:N0B31_05315"/>
<keyword evidence="3" id="KW-1185">Reference proteome</keyword>
<evidence type="ECO:0000256" key="1">
    <source>
        <dbReference type="SAM" id="MobiDB-lite"/>
    </source>
</evidence>
<accession>A0A9E7R5Q9</accession>
<feature type="region of interest" description="Disordered" evidence="1">
    <location>
        <begin position="1"/>
        <end position="54"/>
    </location>
</feature>
<organism evidence="2 3">
    <name type="scientific">Salinirubellus salinus</name>
    <dbReference type="NCBI Taxonomy" id="1364945"/>
    <lineage>
        <taxon>Archaea</taxon>
        <taxon>Methanobacteriati</taxon>
        <taxon>Methanobacteriota</taxon>
        <taxon>Stenosarchaea group</taxon>
        <taxon>Halobacteria</taxon>
        <taxon>Halobacteriales</taxon>
        <taxon>Natronomonadaceae</taxon>
        <taxon>Salinirubellus</taxon>
    </lineage>
</organism>
<sequence length="54" mass="5869">MSAPASSDPAPDEEPPERHRRISAYSSRPDRTVFTESGNPDGWIATDATVDVEP</sequence>
<dbReference type="Pfam" id="PF24018">
    <property type="entry name" value="DUF7331"/>
    <property type="match status" value="1"/>
</dbReference>
<dbReference type="InterPro" id="IPR055755">
    <property type="entry name" value="DUF7331"/>
</dbReference>
<dbReference type="Proteomes" id="UP001057580">
    <property type="component" value="Chromosome"/>
</dbReference>
<evidence type="ECO:0000313" key="3">
    <source>
        <dbReference type="Proteomes" id="UP001057580"/>
    </source>
</evidence>
<dbReference type="GeneID" id="74941819"/>
<name>A0A9E7R5Q9_9EURY</name>